<feature type="region of interest" description="Disordered" evidence="1">
    <location>
        <begin position="59"/>
        <end position="79"/>
    </location>
</feature>
<organism evidence="2">
    <name type="scientific">marine sediment metagenome</name>
    <dbReference type="NCBI Taxonomy" id="412755"/>
    <lineage>
        <taxon>unclassified sequences</taxon>
        <taxon>metagenomes</taxon>
        <taxon>ecological metagenomes</taxon>
    </lineage>
</organism>
<dbReference type="AlphaFoldDB" id="X1CB37"/>
<sequence length="79" mass="8816">KLAGKSTKFLPFNNGDGTGAGNTENPKGYKTAYLWEDVWQRDTFLDIIARFIHIESKKSKLGDKKNDQGETDFSSLSST</sequence>
<gene>
    <name evidence="2" type="ORF">S01H4_63631</name>
</gene>
<feature type="non-terminal residue" evidence="2">
    <location>
        <position position="1"/>
    </location>
</feature>
<dbReference type="EMBL" id="BART01038328">
    <property type="protein sequence ID" value="GAH05391.1"/>
    <property type="molecule type" value="Genomic_DNA"/>
</dbReference>
<evidence type="ECO:0000256" key="1">
    <source>
        <dbReference type="SAM" id="MobiDB-lite"/>
    </source>
</evidence>
<name>X1CB37_9ZZZZ</name>
<protein>
    <submittedName>
        <fullName evidence="2">Uncharacterized protein</fullName>
    </submittedName>
</protein>
<accession>X1CB37</accession>
<feature type="region of interest" description="Disordered" evidence="1">
    <location>
        <begin position="1"/>
        <end position="26"/>
    </location>
</feature>
<feature type="compositionally biased region" description="Basic and acidic residues" evidence="1">
    <location>
        <begin position="59"/>
        <end position="68"/>
    </location>
</feature>
<comment type="caution">
    <text evidence="2">The sequence shown here is derived from an EMBL/GenBank/DDBJ whole genome shotgun (WGS) entry which is preliminary data.</text>
</comment>
<proteinExistence type="predicted"/>
<reference evidence="2" key="1">
    <citation type="journal article" date="2014" name="Front. Microbiol.">
        <title>High frequency of phylogenetically diverse reductive dehalogenase-homologous genes in deep subseafloor sedimentary metagenomes.</title>
        <authorList>
            <person name="Kawai M."/>
            <person name="Futagami T."/>
            <person name="Toyoda A."/>
            <person name="Takaki Y."/>
            <person name="Nishi S."/>
            <person name="Hori S."/>
            <person name="Arai W."/>
            <person name="Tsubouchi T."/>
            <person name="Morono Y."/>
            <person name="Uchiyama I."/>
            <person name="Ito T."/>
            <person name="Fujiyama A."/>
            <person name="Inagaki F."/>
            <person name="Takami H."/>
        </authorList>
    </citation>
    <scope>NUCLEOTIDE SEQUENCE</scope>
    <source>
        <strain evidence="2">Expedition CK06-06</strain>
    </source>
</reference>
<evidence type="ECO:0000313" key="2">
    <source>
        <dbReference type="EMBL" id="GAH05391.1"/>
    </source>
</evidence>